<gene>
    <name evidence="19" type="ORF">BB934_43135</name>
</gene>
<keyword evidence="19" id="KW-0614">Plasmid</keyword>
<feature type="domain" description="PAS" evidence="17">
    <location>
        <begin position="316"/>
        <end position="387"/>
    </location>
</feature>
<name>A0A1B2EYE5_9HYPH</name>
<keyword evidence="13" id="KW-0067">ATP-binding</keyword>
<dbReference type="SMART" id="SM00086">
    <property type="entry name" value="PAC"/>
    <property type="match status" value="3"/>
</dbReference>
<keyword evidence="11" id="KW-0547">Nucleotide-binding</keyword>
<dbReference type="KEGG" id="moc:BB934_43135"/>
<evidence type="ECO:0000256" key="4">
    <source>
        <dbReference type="ARBA" id="ARBA00022543"/>
    </source>
</evidence>
<protein>
    <recommendedName>
        <fullName evidence="3">Blue-light-activated histidine kinase</fullName>
        <ecNumber evidence="2">2.7.13.3</ecNumber>
    </recommendedName>
</protein>
<dbReference type="Pfam" id="PF01590">
    <property type="entry name" value="GAF"/>
    <property type="match status" value="1"/>
</dbReference>
<comment type="catalytic activity">
    <reaction evidence="1">
        <text>ATP + protein L-histidine = ADP + protein N-phospho-L-histidine.</text>
        <dbReference type="EC" id="2.7.13.3"/>
    </reaction>
</comment>
<dbReference type="SMART" id="SM00091">
    <property type="entry name" value="PAS"/>
    <property type="match status" value="2"/>
</dbReference>
<dbReference type="AlphaFoldDB" id="A0A1B2EYE5"/>
<keyword evidence="16" id="KW-0675">Receptor</keyword>
<evidence type="ECO:0000256" key="9">
    <source>
        <dbReference type="ARBA" id="ARBA00022679"/>
    </source>
</evidence>
<evidence type="ECO:0000256" key="7">
    <source>
        <dbReference type="ARBA" id="ARBA00022630"/>
    </source>
</evidence>
<feature type="domain" description="PAC" evidence="18">
    <location>
        <begin position="394"/>
        <end position="444"/>
    </location>
</feature>
<dbReference type="GO" id="GO:0005524">
    <property type="term" value="F:ATP binding"/>
    <property type="evidence" value="ECO:0007669"/>
    <property type="project" value="UniProtKB-KW"/>
</dbReference>
<evidence type="ECO:0000256" key="16">
    <source>
        <dbReference type="ARBA" id="ARBA00023170"/>
    </source>
</evidence>
<dbReference type="SUPFAM" id="SSF55781">
    <property type="entry name" value="GAF domain-like"/>
    <property type="match status" value="1"/>
</dbReference>
<dbReference type="Pfam" id="PF07536">
    <property type="entry name" value="HWE_HK"/>
    <property type="match status" value="1"/>
</dbReference>
<dbReference type="PANTHER" id="PTHR41523:SF7">
    <property type="entry name" value="HISTIDINE KINASE"/>
    <property type="match status" value="1"/>
</dbReference>
<dbReference type="InterPro" id="IPR035965">
    <property type="entry name" value="PAS-like_dom_sf"/>
</dbReference>
<evidence type="ECO:0000256" key="11">
    <source>
        <dbReference type="ARBA" id="ARBA00022741"/>
    </source>
</evidence>
<dbReference type="PANTHER" id="PTHR41523">
    <property type="entry name" value="TWO-COMPONENT SYSTEM SENSOR PROTEIN"/>
    <property type="match status" value="1"/>
</dbReference>
<evidence type="ECO:0000256" key="1">
    <source>
        <dbReference type="ARBA" id="ARBA00000085"/>
    </source>
</evidence>
<evidence type="ECO:0000256" key="13">
    <source>
        <dbReference type="ARBA" id="ARBA00022840"/>
    </source>
</evidence>
<keyword evidence="9" id="KW-0808">Transferase</keyword>
<dbReference type="Pfam" id="PF08448">
    <property type="entry name" value="PAS_4"/>
    <property type="match status" value="1"/>
</dbReference>
<evidence type="ECO:0000256" key="14">
    <source>
        <dbReference type="ARBA" id="ARBA00022991"/>
    </source>
</evidence>
<evidence type="ECO:0000313" key="19">
    <source>
        <dbReference type="EMBL" id="ANY85014.1"/>
    </source>
</evidence>
<evidence type="ECO:0000256" key="6">
    <source>
        <dbReference type="ARBA" id="ARBA00022606"/>
    </source>
</evidence>
<dbReference type="Pfam" id="PF13426">
    <property type="entry name" value="PAS_9"/>
    <property type="match status" value="2"/>
</dbReference>
<dbReference type="Gene3D" id="3.30.450.20">
    <property type="entry name" value="PAS domain"/>
    <property type="match status" value="3"/>
</dbReference>
<reference evidence="19" key="1">
    <citation type="submission" date="2016-07" db="EMBL/GenBank/DDBJ databases">
        <title>Microvirga ossetica sp. nov. a new species of rhizobia isolated from root nodules of the legume species Vicia alpestris Steven originated from North Ossetia region in the Caucasus.</title>
        <authorList>
            <person name="Safronova V.I."/>
            <person name="Kuznetsova I.G."/>
            <person name="Sazanova A.L."/>
            <person name="Belimov A."/>
            <person name="Andronov E."/>
            <person name="Osledkin Y.S."/>
            <person name="Onishchuk O.P."/>
            <person name="Kurchak O.N."/>
            <person name="Shaposhnikov A.I."/>
            <person name="Willems A."/>
            <person name="Tikhonovich I.A."/>
        </authorList>
    </citation>
    <scope>NUCLEOTIDE SEQUENCE [LARGE SCALE GENOMIC DNA]</scope>
    <source>
        <strain evidence="19">V5/3M</strain>
        <plasmid evidence="19">unnamed4</plasmid>
    </source>
</reference>
<dbReference type="InterPro" id="IPR001610">
    <property type="entry name" value="PAC"/>
</dbReference>
<dbReference type="RefSeq" id="WP_162299286.1">
    <property type="nucleotide sequence ID" value="NZ_CP016620.1"/>
</dbReference>
<dbReference type="CDD" id="cd00130">
    <property type="entry name" value="PAS"/>
    <property type="match status" value="2"/>
</dbReference>
<dbReference type="InterPro" id="IPR003018">
    <property type="entry name" value="GAF"/>
</dbReference>
<proteinExistence type="predicted"/>
<dbReference type="PROSITE" id="PS50112">
    <property type="entry name" value="PAS"/>
    <property type="match status" value="2"/>
</dbReference>
<dbReference type="InterPro" id="IPR013656">
    <property type="entry name" value="PAS_4"/>
</dbReference>
<dbReference type="InterPro" id="IPR000014">
    <property type="entry name" value="PAS"/>
</dbReference>
<feature type="domain" description="PAS" evidence="17">
    <location>
        <begin position="445"/>
        <end position="515"/>
    </location>
</feature>
<dbReference type="PROSITE" id="PS50113">
    <property type="entry name" value="PAC"/>
    <property type="match status" value="2"/>
</dbReference>
<dbReference type="InterPro" id="IPR029016">
    <property type="entry name" value="GAF-like_dom_sf"/>
</dbReference>
<dbReference type="InterPro" id="IPR011102">
    <property type="entry name" value="Sig_transdc_His_kinase_HWE"/>
</dbReference>
<keyword evidence="7" id="KW-0285">Flavoprotein</keyword>
<accession>A0A1B2EYE5</accession>
<dbReference type="EC" id="2.7.13.3" evidence="2"/>
<feature type="domain" description="PAC" evidence="18">
    <location>
        <begin position="519"/>
        <end position="571"/>
    </location>
</feature>
<dbReference type="InterPro" id="IPR000700">
    <property type="entry name" value="PAS-assoc_C"/>
</dbReference>
<sequence>MQTYDWSTSPLGPPAAWPRSLRTVVSLVLTSKFPMFMAWGPELAFLYNDAYSSVLGAKHPHALGRPLREVWAEIWTDLEPLVMKALAGEATDHENMHLVMERRGFLEDTWYTFSYSPIYDESGAVTGIFCACSETSDKVQADQRAHFHIELSERLHGLSESRAIVLAAATVLGSHLGVARAGYGEIDRAEQVVAVEQDWTRDSAVASLAGEARILDAFGPAVIADLRAGHTLVVADNLNDPRSLDEAYAATWASIGCRSLIVAPLIRNGQFRAILYVHEATPRHWSSTEVRLVERVAQRTWDAVERARVEKELRDSEALKSAIVESALDCIVTVTAASRVIEWNPAAERTFGYARDAALGQDLATLIIPPHLREQHRLGMARYLATGDGPVLGKRIELEAQRHDGSRFPIELTINAIHIAGQPHFTAYLRDLTVRKQAEAVLRENEQRLRATYEHAFVGIGEVDRSGCFLRVNEQLCTITGFSREELLGQTFWTLTHLDDRQADLAQFSRQMLGKLETYALEKRYIHKDGHIVWVEVAASRVDDARGQPLYGIRVVRDISDRKRAEEHQQLLIHELNHRVQNTLATVQSIASQTLRAASTPDAAKEALESRLLGLSRAHNVLTRESWEGAWLRDVIEEVLEPYRIMGQARVEIRGPGIQVSPRFALALSMALHELATNATKYGALSNDTGRVRLTWSGDRTSSPPRLLLRWEENGGPPVSHPSRKGFGSRLIERSLAQDLDATVRIEYAATGLLCMVEAPLPS</sequence>
<dbReference type="Gene3D" id="3.30.565.10">
    <property type="entry name" value="Histidine kinase-like ATPase, C-terminal domain"/>
    <property type="match status" value="1"/>
</dbReference>
<dbReference type="SMART" id="SM00911">
    <property type="entry name" value="HWE_HK"/>
    <property type="match status" value="1"/>
</dbReference>
<dbReference type="EMBL" id="CP016620">
    <property type="protein sequence ID" value="ANY85014.1"/>
    <property type="molecule type" value="Genomic_DNA"/>
</dbReference>
<keyword evidence="5" id="KW-0597">Phosphoprotein</keyword>
<evidence type="ECO:0000256" key="8">
    <source>
        <dbReference type="ARBA" id="ARBA00022643"/>
    </source>
</evidence>
<keyword evidence="6" id="KW-0716">Sensory transduction</keyword>
<evidence type="ECO:0000256" key="3">
    <source>
        <dbReference type="ARBA" id="ARBA00021740"/>
    </source>
</evidence>
<evidence type="ECO:0000256" key="2">
    <source>
        <dbReference type="ARBA" id="ARBA00012438"/>
    </source>
</evidence>
<dbReference type="GO" id="GO:0004673">
    <property type="term" value="F:protein histidine kinase activity"/>
    <property type="evidence" value="ECO:0007669"/>
    <property type="project" value="UniProtKB-EC"/>
</dbReference>
<evidence type="ECO:0000256" key="12">
    <source>
        <dbReference type="ARBA" id="ARBA00022777"/>
    </source>
</evidence>
<dbReference type="InterPro" id="IPR036890">
    <property type="entry name" value="HATPase_C_sf"/>
</dbReference>
<keyword evidence="15" id="KW-0843">Virulence</keyword>
<evidence type="ECO:0000256" key="5">
    <source>
        <dbReference type="ARBA" id="ARBA00022553"/>
    </source>
</evidence>
<keyword evidence="10" id="KW-0677">Repeat</keyword>
<dbReference type="Gene3D" id="3.30.450.40">
    <property type="match status" value="1"/>
</dbReference>
<dbReference type="GO" id="GO:0009881">
    <property type="term" value="F:photoreceptor activity"/>
    <property type="evidence" value="ECO:0007669"/>
    <property type="project" value="UniProtKB-KW"/>
</dbReference>
<evidence type="ECO:0000256" key="10">
    <source>
        <dbReference type="ARBA" id="ARBA00022737"/>
    </source>
</evidence>
<keyword evidence="12" id="KW-0418">Kinase</keyword>
<evidence type="ECO:0000259" key="17">
    <source>
        <dbReference type="PROSITE" id="PS50112"/>
    </source>
</evidence>
<dbReference type="NCBIfam" id="TIGR00229">
    <property type="entry name" value="sensory_box"/>
    <property type="match status" value="2"/>
</dbReference>
<organism evidence="19">
    <name type="scientific">Microvirga ossetica</name>
    <dbReference type="NCBI Taxonomy" id="1882682"/>
    <lineage>
        <taxon>Bacteria</taxon>
        <taxon>Pseudomonadati</taxon>
        <taxon>Pseudomonadota</taxon>
        <taxon>Alphaproteobacteria</taxon>
        <taxon>Hyphomicrobiales</taxon>
        <taxon>Methylobacteriaceae</taxon>
        <taxon>Microvirga</taxon>
    </lineage>
</organism>
<keyword evidence="8" id="KW-0288">FMN</keyword>
<evidence type="ECO:0000259" key="18">
    <source>
        <dbReference type="PROSITE" id="PS50113"/>
    </source>
</evidence>
<geneLocation type="plasmid" evidence="19">
    <name>unnamed4</name>
</geneLocation>
<dbReference type="SUPFAM" id="SSF55785">
    <property type="entry name" value="PYP-like sensor domain (PAS domain)"/>
    <property type="match status" value="3"/>
</dbReference>
<keyword evidence="4" id="KW-0600">Photoreceptor protein</keyword>
<keyword evidence="14" id="KW-0157">Chromophore</keyword>
<dbReference type="SMART" id="SM00065">
    <property type="entry name" value="GAF"/>
    <property type="match status" value="1"/>
</dbReference>
<evidence type="ECO:0000256" key="15">
    <source>
        <dbReference type="ARBA" id="ARBA00023026"/>
    </source>
</evidence>